<evidence type="ECO:0000313" key="9">
    <source>
        <dbReference type="Proteomes" id="UP001172083"/>
    </source>
</evidence>
<dbReference type="PANTHER" id="PTHR45953">
    <property type="entry name" value="IDURONATE 2-SULFATASE"/>
    <property type="match status" value="1"/>
</dbReference>
<dbReference type="Proteomes" id="UP001172083">
    <property type="component" value="Unassembled WGS sequence"/>
</dbReference>
<comment type="similarity">
    <text evidence="2">Belongs to the sulfatase family.</text>
</comment>
<name>A0ABT8KZ34_9BACT</name>
<dbReference type="InterPro" id="IPR017850">
    <property type="entry name" value="Alkaline_phosphatase_core_sf"/>
</dbReference>
<evidence type="ECO:0000256" key="6">
    <source>
        <dbReference type="ARBA" id="ARBA00022837"/>
    </source>
</evidence>
<protein>
    <submittedName>
        <fullName evidence="8">Sulfatase</fullName>
    </submittedName>
</protein>
<feature type="domain" description="Sulfatase N-terminal" evidence="7">
    <location>
        <begin position="43"/>
        <end position="378"/>
    </location>
</feature>
<reference evidence="8" key="1">
    <citation type="submission" date="2023-06" db="EMBL/GenBank/DDBJ databases">
        <title>Genomic of Agaribacillus aureum.</title>
        <authorList>
            <person name="Wang G."/>
        </authorList>
    </citation>
    <scope>NUCLEOTIDE SEQUENCE</scope>
    <source>
        <strain evidence="8">BMA12</strain>
    </source>
</reference>
<dbReference type="SUPFAM" id="SSF53649">
    <property type="entry name" value="Alkaline phosphatase-like"/>
    <property type="match status" value="1"/>
</dbReference>
<evidence type="ECO:0000256" key="4">
    <source>
        <dbReference type="ARBA" id="ARBA00022729"/>
    </source>
</evidence>
<organism evidence="8 9">
    <name type="scientific">Agaribacillus aureus</name>
    <dbReference type="NCBI Taxonomy" id="3051825"/>
    <lineage>
        <taxon>Bacteria</taxon>
        <taxon>Pseudomonadati</taxon>
        <taxon>Bacteroidota</taxon>
        <taxon>Cytophagia</taxon>
        <taxon>Cytophagales</taxon>
        <taxon>Splendidivirgaceae</taxon>
        <taxon>Agaribacillus</taxon>
    </lineage>
</organism>
<keyword evidence="6" id="KW-0106">Calcium</keyword>
<accession>A0ABT8KZ34</accession>
<dbReference type="InterPro" id="IPR035874">
    <property type="entry name" value="IDS"/>
</dbReference>
<evidence type="ECO:0000259" key="7">
    <source>
        <dbReference type="Pfam" id="PF00884"/>
    </source>
</evidence>
<evidence type="ECO:0000256" key="2">
    <source>
        <dbReference type="ARBA" id="ARBA00008779"/>
    </source>
</evidence>
<dbReference type="Pfam" id="PF00884">
    <property type="entry name" value="Sulfatase"/>
    <property type="match status" value="1"/>
</dbReference>
<dbReference type="Gene3D" id="3.40.720.10">
    <property type="entry name" value="Alkaline Phosphatase, subunit A"/>
    <property type="match status" value="1"/>
</dbReference>
<keyword evidence="9" id="KW-1185">Reference proteome</keyword>
<dbReference type="PANTHER" id="PTHR45953:SF1">
    <property type="entry name" value="IDURONATE 2-SULFATASE"/>
    <property type="match status" value="1"/>
</dbReference>
<keyword evidence="5" id="KW-0378">Hydrolase</keyword>
<dbReference type="CDD" id="cd16030">
    <property type="entry name" value="iduronate-2-sulfatase"/>
    <property type="match status" value="1"/>
</dbReference>
<evidence type="ECO:0000256" key="5">
    <source>
        <dbReference type="ARBA" id="ARBA00022801"/>
    </source>
</evidence>
<comment type="cofactor">
    <cofactor evidence="1">
        <name>Ca(2+)</name>
        <dbReference type="ChEBI" id="CHEBI:29108"/>
    </cofactor>
</comment>
<evidence type="ECO:0000256" key="1">
    <source>
        <dbReference type="ARBA" id="ARBA00001913"/>
    </source>
</evidence>
<gene>
    <name evidence="8" type="ORF">QQ020_01830</name>
</gene>
<dbReference type="RefSeq" id="WP_346756100.1">
    <property type="nucleotide sequence ID" value="NZ_JAUJEB010000001.1"/>
</dbReference>
<sequence length="482" mass="56256">MKAKLQITPFIVVVLLLFVFLFKSVEKKTKWVSSEVDGTKKNPNVVLIVVDDMNGYGSLGQYPIKMPYMEALKKQATNFVNAYCNSPVCNPSRASFFSGLYPHNTGAYLNGSDAWNKTKQFKELEALPELFKRNGYTTWGRGKIFHSPMDSVREYNMWDNRPIYKGGFGPFPEKEYWFGGNRFFSVKAWEGADEDFPDVKNANAAIAFLQQHHEKPFFLYYGLWRPHNPYTAPKRFFDMYQEEETQMPPGYRNDDLKDVPFQGRQLVDSLKRYYKKGEKSETLWKKFLWAYKANTTFADWNYGRVIEALDNSRYADNTIVILFSDNGFNCGEKERWGKGTLWEQSDYVPLLIRTPSKQQATCKRTVSLLDIYPTLIEYCQIKKPRQTLDGKSLTPLLKDPDAPWDRPVFTSYGIEYSSVRDERYRYIRYPDGSEELYDHESDPYELNNIVANNNLNGIKEKLRAYIPQTWAPNLKGRLEVKR</sequence>
<keyword evidence="4" id="KW-0732">Signal</keyword>
<dbReference type="InterPro" id="IPR000917">
    <property type="entry name" value="Sulfatase_N"/>
</dbReference>
<keyword evidence="3" id="KW-0479">Metal-binding</keyword>
<proteinExistence type="inferred from homology"/>
<comment type="caution">
    <text evidence="8">The sequence shown here is derived from an EMBL/GenBank/DDBJ whole genome shotgun (WGS) entry which is preliminary data.</text>
</comment>
<evidence type="ECO:0000256" key="3">
    <source>
        <dbReference type="ARBA" id="ARBA00022723"/>
    </source>
</evidence>
<evidence type="ECO:0000313" key="8">
    <source>
        <dbReference type="EMBL" id="MDN5210759.1"/>
    </source>
</evidence>
<dbReference type="EMBL" id="JAUJEB010000001">
    <property type="protein sequence ID" value="MDN5210759.1"/>
    <property type="molecule type" value="Genomic_DNA"/>
</dbReference>